<name>A0A9D4CK77_DREPO</name>
<organism evidence="1 2">
    <name type="scientific">Dreissena polymorpha</name>
    <name type="common">Zebra mussel</name>
    <name type="synonym">Mytilus polymorpha</name>
    <dbReference type="NCBI Taxonomy" id="45954"/>
    <lineage>
        <taxon>Eukaryota</taxon>
        <taxon>Metazoa</taxon>
        <taxon>Spiralia</taxon>
        <taxon>Lophotrochozoa</taxon>
        <taxon>Mollusca</taxon>
        <taxon>Bivalvia</taxon>
        <taxon>Autobranchia</taxon>
        <taxon>Heteroconchia</taxon>
        <taxon>Euheterodonta</taxon>
        <taxon>Imparidentia</taxon>
        <taxon>Neoheterodontei</taxon>
        <taxon>Myida</taxon>
        <taxon>Dreissenoidea</taxon>
        <taxon>Dreissenidae</taxon>
        <taxon>Dreissena</taxon>
    </lineage>
</organism>
<dbReference type="EMBL" id="JAIWYP010000012">
    <property type="protein sequence ID" value="KAH3725721.1"/>
    <property type="molecule type" value="Genomic_DNA"/>
</dbReference>
<gene>
    <name evidence="1" type="ORF">DPMN_051570</name>
</gene>
<evidence type="ECO:0000313" key="1">
    <source>
        <dbReference type="EMBL" id="KAH3725721.1"/>
    </source>
</evidence>
<reference evidence="1" key="2">
    <citation type="submission" date="2020-11" db="EMBL/GenBank/DDBJ databases">
        <authorList>
            <person name="McCartney M.A."/>
            <person name="Auch B."/>
            <person name="Kono T."/>
            <person name="Mallez S."/>
            <person name="Becker A."/>
            <person name="Gohl D.M."/>
            <person name="Silverstein K.A.T."/>
            <person name="Koren S."/>
            <person name="Bechman K.B."/>
            <person name="Herman A."/>
            <person name="Abrahante J.E."/>
            <person name="Garbe J."/>
        </authorList>
    </citation>
    <scope>NUCLEOTIDE SEQUENCE</scope>
    <source>
        <strain evidence="1">Duluth1</strain>
        <tissue evidence="1">Whole animal</tissue>
    </source>
</reference>
<evidence type="ECO:0000313" key="2">
    <source>
        <dbReference type="Proteomes" id="UP000828390"/>
    </source>
</evidence>
<reference evidence="1" key="1">
    <citation type="journal article" date="2019" name="bioRxiv">
        <title>The Genome of the Zebra Mussel, Dreissena polymorpha: A Resource for Invasive Species Research.</title>
        <authorList>
            <person name="McCartney M.A."/>
            <person name="Auch B."/>
            <person name="Kono T."/>
            <person name="Mallez S."/>
            <person name="Zhang Y."/>
            <person name="Obille A."/>
            <person name="Becker A."/>
            <person name="Abrahante J.E."/>
            <person name="Garbe J."/>
            <person name="Badalamenti J.P."/>
            <person name="Herman A."/>
            <person name="Mangelson H."/>
            <person name="Liachko I."/>
            <person name="Sullivan S."/>
            <person name="Sone E.D."/>
            <person name="Koren S."/>
            <person name="Silverstein K.A.T."/>
            <person name="Beckman K.B."/>
            <person name="Gohl D.M."/>
        </authorList>
    </citation>
    <scope>NUCLEOTIDE SEQUENCE</scope>
    <source>
        <strain evidence="1">Duluth1</strain>
        <tissue evidence="1">Whole animal</tissue>
    </source>
</reference>
<keyword evidence="2" id="KW-1185">Reference proteome</keyword>
<accession>A0A9D4CK77</accession>
<comment type="caution">
    <text evidence="1">The sequence shown here is derived from an EMBL/GenBank/DDBJ whole genome shotgun (WGS) entry which is preliminary data.</text>
</comment>
<dbReference type="AlphaFoldDB" id="A0A9D4CK77"/>
<dbReference type="Proteomes" id="UP000828390">
    <property type="component" value="Unassembled WGS sequence"/>
</dbReference>
<protein>
    <submittedName>
        <fullName evidence="1">Uncharacterized protein</fullName>
    </submittedName>
</protein>
<sequence>MKSMIKFGKLGFTTPWQRGTTKPMILRLLAMMKELIHKHWRLLAFYGHYITRLQKKKHIQMKKKKLRIFAS</sequence>
<proteinExistence type="predicted"/>